<dbReference type="Gene3D" id="3.20.20.210">
    <property type="match status" value="1"/>
</dbReference>
<dbReference type="CDD" id="cd03465">
    <property type="entry name" value="URO-D_like"/>
    <property type="match status" value="1"/>
</dbReference>
<evidence type="ECO:0000313" key="3">
    <source>
        <dbReference type="Proteomes" id="UP001320159"/>
    </source>
</evidence>
<name>A0AAP2RGK9_9EURY</name>
<dbReference type="GO" id="GO:0004853">
    <property type="term" value="F:uroporphyrinogen decarboxylase activity"/>
    <property type="evidence" value="ECO:0007669"/>
    <property type="project" value="InterPro"/>
</dbReference>
<gene>
    <name evidence="2" type="ORF">CUJ83_12300</name>
</gene>
<organism evidence="2 3">
    <name type="scientific">Methanooceanicella nereidis</name>
    <dbReference type="NCBI Taxonomy" id="2052831"/>
    <lineage>
        <taxon>Archaea</taxon>
        <taxon>Methanobacteriati</taxon>
        <taxon>Methanobacteriota</taxon>
        <taxon>Stenosarchaea group</taxon>
        <taxon>Methanomicrobia</taxon>
        <taxon>Methanocellales</taxon>
        <taxon>Methanocellaceae</taxon>
        <taxon>Methanooceanicella</taxon>
    </lineage>
</organism>
<evidence type="ECO:0000259" key="1">
    <source>
        <dbReference type="Pfam" id="PF01208"/>
    </source>
</evidence>
<evidence type="ECO:0000313" key="2">
    <source>
        <dbReference type="EMBL" id="MCD1295780.1"/>
    </source>
</evidence>
<dbReference type="AlphaFoldDB" id="A0AAP2RGK9"/>
<feature type="domain" description="Uroporphyrinogen decarboxylase (URO-D)" evidence="1">
    <location>
        <begin position="1"/>
        <end position="327"/>
    </location>
</feature>
<dbReference type="SUPFAM" id="SSF51726">
    <property type="entry name" value="UROD/MetE-like"/>
    <property type="match status" value="1"/>
</dbReference>
<dbReference type="Pfam" id="PF01208">
    <property type="entry name" value="URO-D"/>
    <property type="match status" value="1"/>
</dbReference>
<dbReference type="EMBL" id="PGCK01000011">
    <property type="protein sequence ID" value="MCD1295780.1"/>
    <property type="molecule type" value="Genomic_DNA"/>
</dbReference>
<dbReference type="InterPro" id="IPR052024">
    <property type="entry name" value="Methanogen_methyltrans"/>
</dbReference>
<dbReference type="InterPro" id="IPR000257">
    <property type="entry name" value="Uroporphyrinogen_deCOase"/>
</dbReference>
<dbReference type="InterPro" id="IPR038071">
    <property type="entry name" value="UROD/MetE-like_sf"/>
</dbReference>
<dbReference type="PANTHER" id="PTHR47099:SF1">
    <property type="entry name" value="METHYLCOBAMIDE:COM METHYLTRANSFERASE MTBA"/>
    <property type="match status" value="1"/>
</dbReference>
<dbReference type="PANTHER" id="PTHR47099">
    <property type="entry name" value="METHYLCOBAMIDE:COM METHYLTRANSFERASE MTBA"/>
    <property type="match status" value="1"/>
</dbReference>
<reference evidence="2 3" key="1">
    <citation type="submission" date="2017-11" db="EMBL/GenBank/DDBJ databases">
        <title>Isolation and Characterization of Family Methanocellaceae Species from Potential Methane Hydrate Area Offshore Southwestern Taiwan.</title>
        <authorList>
            <person name="Zhang W.-L."/>
            <person name="Chen W.-C."/>
            <person name="Lai M.-C."/>
            <person name="Chen S.-C."/>
        </authorList>
    </citation>
    <scope>NUCLEOTIDE SEQUENCE [LARGE SCALE GENOMIC DNA]</scope>
    <source>
        <strain evidence="2 3">CWC-04</strain>
    </source>
</reference>
<keyword evidence="3" id="KW-1185">Reference proteome</keyword>
<comment type="caution">
    <text evidence="2">The sequence shown here is derived from an EMBL/GenBank/DDBJ whole genome shotgun (WGS) entry which is preliminary data.</text>
</comment>
<protein>
    <submittedName>
        <fullName evidence="2">Uroporphyrinogen decarboxylase</fullName>
    </submittedName>
</protein>
<sequence>MAVLNGEKTDRRAFVPILNLYGARLIGATMERYYRDPALYASGQAAILESFRPDILLSPLFYAGEGEAFGANLKFFPDQPPNIRKYPVSSADEFLELEFPDIDSQPTLQYIRESLRLTVERCNSDIPVASILLNPIDLPSMVLGMDAWLDALLFKSDLHASVFNRTIDHFVAYGNALLADGASLLVSSGGFLSSTVVTRDLVEKVVMPVLKKAFAQIDGPIVIHNGGSSILPFMDLYKDLPNVVALYANAGDDLAKARRMIGDDIGLVGGMDGPSLDRFTPDEIYRRYAAILGDRREDPGFMLGTTGPDIPFDTPPENILAMIRAIDGVKSGNV</sequence>
<dbReference type="Proteomes" id="UP001320159">
    <property type="component" value="Unassembled WGS sequence"/>
</dbReference>
<dbReference type="GO" id="GO:0006779">
    <property type="term" value="P:porphyrin-containing compound biosynthetic process"/>
    <property type="evidence" value="ECO:0007669"/>
    <property type="project" value="InterPro"/>
</dbReference>
<accession>A0AAP2RGK9</accession>
<proteinExistence type="predicted"/>